<dbReference type="EMBL" id="JAEPIV010000071">
    <property type="protein sequence ID" value="MBK4723565.1"/>
    <property type="molecule type" value="Genomic_DNA"/>
</dbReference>
<dbReference type="CDD" id="cd02208">
    <property type="entry name" value="cupin_RmlC-like"/>
    <property type="match status" value="1"/>
</dbReference>
<evidence type="ECO:0000313" key="2">
    <source>
        <dbReference type="Proteomes" id="UP000654452"/>
    </source>
</evidence>
<gene>
    <name evidence="1" type="ORF">JJL56_32510</name>
</gene>
<protein>
    <recommendedName>
        <fullName evidence="3">Cupin domain-containing protein</fullName>
    </recommendedName>
</protein>
<organism evidence="1 2">
    <name type="scientific">Azospirillum aestuarii</name>
    <dbReference type="NCBI Taxonomy" id="2802052"/>
    <lineage>
        <taxon>Bacteria</taxon>
        <taxon>Pseudomonadati</taxon>
        <taxon>Pseudomonadota</taxon>
        <taxon>Alphaproteobacteria</taxon>
        <taxon>Rhodospirillales</taxon>
        <taxon>Azospirillaceae</taxon>
        <taxon>Azospirillum</taxon>
    </lineage>
</organism>
<sequence>MHTLGVGSNKVVTSYDIQARIARDTLVVDAPFAKEIRKWQIPVDICEWRVLITEYPPNTLVEPHVHPANTPDRPGGSMRTVLKGSIEYAGKIFGPGDWFFIPNGVPYSFRSDKNRETIVMYKYDFFGVAQGNRFSSPIEIERYRNGIDSVA</sequence>
<dbReference type="RefSeq" id="WP_200487900.1">
    <property type="nucleotide sequence ID" value="NZ_JAEPIV010000071.1"/>
</dbReference>
<name>A0ABS1I944_9PROT</name>
<dbReference type="InterPro" id="IPR014710">
    <property type="entry name" value="RmlC-like_jellyroll"/>
</dbReference>
<dbReference type="SUPFAM" id="SSF51182">
    <property type="entry name" value="RmlC-like cupins"/>
    <property type="match status" value="1"/>
</dbReference>
<comment type="caution">
    <text evidence="1">The sequence shown here is derived from an EMBL/GenBank/DDBJ whole genome shotgun (WGS) entry which is preliminary data.</text>
</comment>
<keyword evidence="2" id="KW-1185">Reference proteome</keyword>
<reference evidence="1 2" key="1">
    <citation type="submission" date="2021-01" db="EMBL/GenBank/DDBJ databases">
        <title>Azospirillum sp. YIM DDC1 draft genome.</title>
        <authorList>
            <person name="Wang Y.-X."/>
        </authorList>
    </citation>
    <scope>NUCLEOTIDE SEQUENCE [LARGE SCALE GENOMIC DNA]</scope>
    <source>
        <strain evidence="1 2">YIM DDC1</strain>
    </source>
</reference>
<proteinExistence type="predicted"/>
<evidence type="ECO:0008006" key="3">
    <source>
        <dbReference type="Google" id="ProtNLM"/>
    </source>
</evidence>
<dbReference type="Proteomes" id="UP000654452">
    <property type="component" value="Unassembled WGS sequence"/>
</dbReference>
<accession>A0ABS1I944</accession>
<dbReference type="InterPro" id="IPR011051">
    <property type="entry name" value="RmlC_Cupin_sf"/>
</dbReference>
<dbReference type="Gene3D" id="2.60.120.10">
    <property type="entry name" value="Jelly Rolls"/>
    <property type="match status" value="1"/>
</dbReference>
<evidence type="ECO:0000313" key="1">
    <source>
        <dbReference type="EMBL" id="MBK4723565.1"/>
    </source>
</evidence>